<evidence type="ECO:0000313" key="3">
    <source>
        <dbReference type="WBParaSite" id="NBR_0000549901-mRNA-1"/>
    </source>
</evidence>
<dbReference type="WBParaSite" id="NBR_0000549901-mRNA-1">
    <property type="protein sequence ID" value="NBR_0000549901-mRNA-1"/>
    <property type="gene ID" value="NBR_0000549901"/>
</dbReference>
<dbReference type="EMBL" id="UYSL01013513">
    <property type="protein sequence ID" value="VDL69090.1"/>
    <property type="molecule type" value="Genomic_DNA"/>
</dbReference>
<gene>
    <name evidence="1" type="ORF">NBR_LOCUS5501</name>
</gene>
<organism evidence="3">
    <name type="scientific">Nippostrongylus brasiliensis</name>
    <name type="common">Rat hookworm</name>
    <dbReference type="NCBI Taxonomy" id="27835"/>
    <lineage>
        <taxon>Eukaryota</taxon>
        <taxon>Metazoa</taxon>
        <taxon>Ecdysozoa</taxon>
        <taxon>Nematoda</taxon>
        <taxon>Chromadorea</taxon>
        <taxon>Rhabditida</taxon>
        <taxon>Rhabditina</taxon>
        <taxon>Rhabditomorpha</taxon>
        <taxon>Strongyloidea</taxon>
        <taxon>Heligmosomidae</taxon>
        <taxon>Nippostrongylus</taxon>
    </lineage>
</organism>
<protein>
    <submittedName>
        <fullName evidence="1 3">Uncharacterized protein</fullName>
    </submittedName>
</protein>
<reference evidence="1 2" key="2">
    <citation type="submission" date="2018-11" db="EMBL/GenBank/DDBJ databases">
        <authorList>
            <consortium name="Pathogen Informatics"/>
        </authorList>
    </citation>
    <scope>NUCLEOTIDE SEQUENCE [LARGE SCALE GENOMIC DNA]</scope>
</reference>
<keyword evidence="2" id="KW-1185">Reference proteome</keyword>
<sequence length="115" mass="13344">MEKVRRFCTQSDRFLPNTFLKFYMTIVVPTRIQGKLWTSWVSTTTRSPICCYFARCAWWCHDGAPISVLPVSRDNSSFLGPPFWQNFSFAGVALHELTLDPKIRCGERSVYRTLV</sequence>
<proteinExistence type="predicted"/>
<name>A0A0N4XSJ7_NIPBR</name>
<dbReference type="Proteomes" id="UP000271162">
    <property type="component" value="Unassembled WGS sequence"/>
</dbReference>
<dbReference type="AlphaFoldDB" id="A0A0N4XSJ7"/>
<evidence type="ECO:0000313" key="2">
    <source>
        <dbReference type="Proteomes" id="UP000271162"/>
    </source>
</evidence>
<accession>A0A0N4XSJ7</accession>
<reference evidence="3" key="1">
    <citation type="submission" date="2017-02" db="UniProtKB">
        <authorList>
            <consortium name="WormBaseParasite"/>
        </authorList>
    </citation>
    <scope>IDENTIFICATION</scope>
</reference>
<evidence type="ECO:0000313" key="1">
    <source>
        <dbReference type="EMBL" id="VDL69090.1"/>
    </source>
</evidence>